<dbReference type="Proteomes" id="UP001596417">
    <property type="component" value="Unassembled WGS sequence"/>
</dbReference>
<gene>
    <name evidence="2" type="ORF">ACFQL7_27535</name>
</gene>
<dbReference type="EMBL" id="JBHTAX010000007">
    <property type="protein sequence ID" value="MFC7193164.1"/>
    <property type="molecule type" value="Genomic_DNA"/>
</dbReference>
<reference evidence="2 3" key="1">
    <citation type="journal article" date="2019" name="Int. J. Syst. Evol. Microbiol.">
        <title>The Global Catalogue of Microorganisms (GCM) 10K type strain sequencing project: providing services to taxonomists for standard genome sequencing and annotation.</title>
        <authorList>
            <consortium name="The Broad Institute Genomics Platform"/>
            <consortium name="The Broad Institute Genome Sequencing Center for Infectious Disease"/>
            <person name="Wu L."/>
            <person name="Ma J."/>
        </authorList>
    </citation>
    <scope>NUCLEOTIDE SEQUENCE [LARGE SCALE GENOMIC DNA]</scope>
    <source>
        <strain evidence="2 3">RDMS1</strain>
    </source>
</reference>
<protein>
    <recommendedName>
        <fullName evidence="4">Restriction endonuclease</fullName>
    </recommendedName>
</protein>
<evidence type="ECO:0008006" key="4">
    <source>
        <dbReference type="Google" id="ProtNLM"/>
    </source>
</evidence>
<proteinExistence type="predicted"/>
<feature type="compositionally biased region" description="Gly residues" evidence="1">
    <location>
        <begin position="1"/>
        <end position="10"/>
    </location>
</feature>
<keyword evidence="3" id="KW-1185">Reference proteome</keyword>
<sequence length="616" mass="70488">MSTRIGGGQNREGTLEPRIQVEEKSRETVDQYPPDIVDQLKRAAFIEGEAANTYIKRINTSNNTPEPKVVTVEVRDESLVIDVEDIVGIVNLTPNATLQIDPKIGWSDILEMFLDVGEQRRTLKYQGIPIREFLADDIGIEDVFIVVAVNYLDSLDDIFNHGFIRSFEYRRVTALDARGRIDIMNSLKNLHFPNSVPKHEFVQKIVKYSIPINDIIYKAGLELQRLFYLYNGGSGNSNYTRIFSRLERAIKRLEQRGITGESIRLTDVPDITIADISRQRHYYAQALEISKSILSSSIGQPLDQGREELLMEYILGMESLFEEYCAFILKEELNKLKQNPTIRGLNGLTIEKKSYQLFKDDDVTYSSQPDHVIKSGERPVAILDSKYYAKDTNPLKGSWSRSRLLSYGFHLETDNLGMIAPLAEPDSYRFAGRSGELAIISPEEDDFSTDGLRQAVRNYLRDHVGEQEEMDVLRDLQNRPVCHPEVEASVLKDMFDKPQLQADHIVDESRAILKYIVKDARLSDEMNPRHIKRMLGENRSFQSYLRRKAKGHDIVIPFFIPASDEEAQQLVNDDDLLNERPELEGATEFIKLHCLTVDEDNCISNYKSPSPFGLKW</sequence>
<evidence type="ECO:0000313" key="2">
    <source>
        <dbReference type="EMBL" id="MFC7193164.1"/>
    </source>
</evidence>
<feature type="compositionally biased region" description="Basic and acidic residues" evidence="1">
    <location>
        <begin position="13"/>
        <end position="28"/>
    </location>
</feature>
<comment type="caution">
    <text evidence="2">The sequence shown here is derived from an EMBL/GenBank/DDBJ whole genome shotgun (WGS) entry which is preliminary data.</text>
</comment>
<evidence type="ECO:0000313" key="3">
    <source>
        <dbReference type="Proteomes" id="UP001596417"/>
    </source>
</evidence>
<dbReference type="InterPro" id="IPR019292">
    <property type="entry name" value="McrC"/>
</dbReference>
<dbReference type="Pfam" id="PF10117">
    <property type="entry name" value="McrBC"/>
    <property type="match status" value="1"/>
</dbReference>
<name>A0ABD5YV93_9EURY</name>
<dbReference type="AlphaFoldDB" id="A0ABD5YV93"/>
<accession>A0ABD5YV93</accession>
<organism evidence="2 3">
    <name type="scientific">Halocatena marina</name>
    <dbReference type="NCBI Taxonomy" id="2934937"/>
    <lineage>
        <taxon>Archaea</taxon>
        <taxon>Methanobacteriati</taxon>
        <taxon>Methanobacteriota</taxon>
        <taxon>Stenosarchaea group</taxon>
        <taxon>Halobacteria</taxon>
        <taxon>Halobacteriales</taxon>
        <taxon>Natronomonadaceae</taxon>
        <taxon>Halocatena</taxon>
    </lineage>
</organism>
<evidence type="ECO:0000256" key="1">
    <source>
        <dbReference type="SAM" id="MobiDB-lite"/>
    </source>
</evidence>
<feature type="region of interest" description="Disordered" evidence="1">
    <location>
        <begin position="1"/>
        <end position="28"/>
    </location>
</feature>
<dbReference type="RefSeq" id="WP_390207000.1">
    <property type="nucleotide sequence ID" value="NZ_JBHSZC010000006.1"/>
</dbReference>